<sequence>MAECHQETGYFPIDSLPLEVIELIRAQCDPATLLSWSSTCHFYRGLLRLHVFEQITIGPKIPPTRVVEALSGNFHVLSLEFTCEADRHSHQAKEDSKAGGNVGGQRSPKDLISSEMLGQVLRQFPEDLANLTLRFPEKWIAKDNLCWPREFAFEEEQPLTDIERNNLHNDLLWTTLDSMAKNNISSQRVFRLQLLNISPHVSGVYHQPCFRNFLRKITSFVLELCRFERHWRHRPLERTWYRYLLSGWFYDQLQRVEDFSFFATPIWSDTLLSDSRHVYSTLSPKAEQLPNLKHLTLSTVMIDPNLIAFLTSKCHAQNIESISLHDCFCHATIHDYGTPLGDAEYDASECPTWATLFDRLVAQRPPNLTSFTISYGPWQLEEKMACYYQEGHETKHCSLASTMNPQMCKTLMAAAVLDADCQERSRLTRVPCDQHFHRSLMLLYSRLCPMVSRLSTACFGGGATETCTRFLEGSDLQAWKSLAELMVTNGGRNVQMH</sequence>
<dbReference type="EMBL" id="MU404356">
    <property type="protein sequence ID" value="KAI1611727.1"/>
    <property type="molecule type" value="Genomic_DNA"/>
</dbReference>
<comment type="caution">
    <text evidence="1">The sequence shown here is derived from an EMBL/GenBank/DDBJ whole genome shotgun (WGS) entry which is preliminary data.</text>
</comment>
<dbReference type="AlphaFoldDB" id="A0AAN6DU79"/>
<evidence type="ECO:0008006" key="3">
    <source>
        <dbReference type="Google" id="ProtNLM"/>
    </source>
</evidence>
<organism evidence="1 2">
    <name type="scientific">Exophiala viscosa</name>
    <dbReference type="NCBI Taxonomy" id="2486360"/>
    <lineage>
        <taxon>Eukaryota</taxon>
        <taxon>Fungi</taxon>
        <taxon>Dikarya</taxon>
        <taxon>Ascomycota</taxon>
        <taxon>Pezizomycotina</taxon>
        <taxon>Eurotiomycetes</taxon>
        <taxon>Chaetothyriomycetidae</taxon>
        <taxon>Chaetothyriales</taxon>
        <taxon>Herpotrichiellaceae</taxon>
        <taxon>Exophiala</taxon>
    </lineage>
</organism>
<evidence type="ECO:0000313" key="2">
    <source>
        <dbReference type="Proteomes" id="UP001203852"/>
    </source>
</evidence>
<proteinExistence type="predicted"/>
<gene>
    <name evidence="1" type="ORF">EDD36DRAFT_297914</name>
</gene>
<reference evidence="1" key="1">
    <citation type="journal article" date="2022" name="bioRxiv">
        <title>Deciphering the potential niche of two novel black yeast fungi from a biological soil crust based on their genomes, phenotypes, and melanin regulation.</title>
        <authorList>
            <consortium name="DOE Joint Genome Institute"/>
            <person name="Carr E.C."/>
            <person name="Barton Q."/>
            <person name="Grambo S."/>
            <person name="Sullivan M."/>
            <person name="Renfro C.M."/>
            <person name="Kuo A."/>
            <person name="Pangilinan J."/>
            <person name="Lipzen A."/>
            <person name="Keymanesh K."/>
            <person name="Savage E."/>
            <person name="Barry K."/>
            <person name="Grigoriev I.V."/>
            <person name="Riekhof W.R."/>
            <person name="Harris S.S."/>
        </authorList>
    </citation>
    <scope>NUCLEOTIDE SEQUENCE</scope>
    <source>
        <strain evidence="1">JF 03-4F</strain>
    </source>
</reference>
<accession>A0AAN6DU79</accession>
<keyword evidence="2" id="KW-1185">Reference proteome</keyword>
<evidence type="ECO:0000313" key="1">
    <source>
        <dbReference type="EMBL" id="KAI1611727.1"/>
    </source>
</evidence>
<dbReference type="Proteomes" id="UP001203852">
    <property type="component" value="Unassembled WGS sequence"/>
</dbReference>
<protein>
    <recommendedName>
        <fullName evidence="3">F-box domain-containing protein</fullName>
    </recommendedName>
</protein>
<name>A0AAN6DU79_9EURO</name>